<organism evidence="1 2">
    <name type="scientific">Trichinella zimbabwensis</name>
    <dbReference type="NCBI Taxonomy" id="268475"/>
    <lineage>
        <taxon>Eukaryota</taxon>
        <taxon>Metazoa</taxon>
        <taxon>Ecdysozoa</taxon>
        <taxon>Nematoda</taxon>
        <taxon>Enoplea</taxon>
        <taxon>Dorylaimia</taxon>
        <taxon>Trichinellida</taxon>
        <taxon>Trichinellidae</taxon>
        <taxon>Trichinella</taxon>
    </lineage>
</organism>
<accession>A0A0V1HNB8</accession>
<sequence>MGDVLIIEPAGSDDYLDEDEVGFNETSHDEKVNNRMWNGSVSGVQLASSSRDAWPWRHWPQLNTNLTDQQQLLC</sequence>
<gene>
    <name evidence="1" type="ORF">T11_4262</name>
</gene>
<evidence type="ECO:0000313" key="1">
    <source>
        <dbReference type="EMBL" id="KRZ11650.1"/>
    </source>
</evidence>
<keyword evidence="2" id="KW-1185">Reference proteome</keyword>
<dbReference type="EMBL" id="JYDP01000048">
    <property type="protein sequence ID" value="KRZ11649.1"/>
    <property type="molecule type" value="Genomic_DNA"/>
</dbReference>
<comment type="caution">
    <text evidence="1">The sequence shown here is derived from an EMBL/GenBank/DDBJ whole genome shotgun (WGS) entry which is preliminary data.</text>
</comment>
<dbReference type="OrthoDB" id="10531073at2759"/>
<dbReference type="EMBL" id="JYDP01000048">
    <property type="protein sequence ID" value="KRZ11650.1"/>
    <property type="molecule type" value="Genomic_DNA"/>
</dbReference>
<dbReference type="AlphaFoldDB" id="A0A0V1HNB8"/>
<reference evidence="1 2" key="1">
    <citation type="submission" date="2015-01" db="EMBL/GenBank/DDBJ databases">
        <title>Evolution of Trichinella species and genotypes.</title>
        <authorList>
            <person name="Korhonen P.K."/>
            <person name="Edoardo P."/>
            <person name="Giuseppe L.R."/>
            <person name="Gasser R.B."/>
        </authorList>
    </citation>
    <scope>NUCLEOTIDE SEQUENCE [LARGE SCALE GENOMIC DNA]</scope>
    <source>
        <strain evidence="1">ISS1029</strain>
    </source>
</reference>
<name>A0A0V1HNB8_9BILA</name>
<evidence type="ECO:0000313" key="2">
    <source>
        <dbReference type="Proteomes" id="UP000055024"/>
    </source>
</evidence>
<protein>
    <submittedName>
        <fullName evidence="1">Uncharacterized protein</fullName>
    </submittedName>
</protein>
<dbReference type="Proteomes" id="UP000055024">
    <property type="component" value="Unassembled WGS sequence"/>
</dbReference>
<proteinExistence type="predicted"/>